<protein>
    <submittedName>
        <fullName evidence="3">DUF3352 domain-containing protein</fullName>
    </submittedName>
</protein>
<feature type="compositionally biased region" description="Low complexity" evidence="1">
    <location>
        <begin position="52"/>
        <end position="65"/>
    </location>
</feature>
<proteinExistence type="predicted"/>
<keyword evidence="2" id="KW-0812">Transmembrane</keyword>
<feature type="transmembrane region" description="Helical" evidence="2">
    <location>
        <begin position="110"/>
        <end position="134"/>
    </location>
</feature>
<feature type="region of interest" description="Disordered" evidence="1">
    <location>
        <begin position="1"/>
        <end position="65"/>
    </location>
</feature>
<dbReference type="RefSeq" id="WP_249774018.1">
    <property type="nucleotide sequence ID" value="NZ_CP097332.1"/>
</dbReference>
<reference evidence="3" key="1">
    <citation type="journal article" date="2018" name="Int. J. Syst. Evol. Microbiol.">
        <title>Jatrophihabitans telluris sp. nov., isolated from sediment soil of lava forest wetlands and the emended description of the genus Jatrophihabitans.</title>
        <authorList>
            <person name="Lee K.C."/>
            <person name="Suh M.K."/>
            <person name="Eom M.K."/>
            <person name="Kim K.K."/>
            <person name="Kim J.S."/>
            <person name="Kim D.S."/>
            <person name="Ko S.H."/>
            <person name="Shin Y.K."/>
            <person name="Lee J.S."/>
        </authorList>
    </citation>
    <scope>NUCLEOTIDE SEQUENCE</scope>
    <source>
        <strain evidence="3">N237</strain>
    </source>
</reference>
<keyword evidence="4" id="KW-1185">Reference proteome</keyword>
<evidence type="ECO:0000313" key="4">
    <source>
        <dbReference type="Proteomes" id="UP001056336"/>
    </source>
</evidence>
<sequence>MSGSDQPLAEPAQPMSEPPEQAPASPWGDWTDVSAQRWDQPPVHEVAPGPGPLDDGPGAGASAGTPYGSAAAPMSYGFGPPAPGAYAFGPGDGGSYGAGQVQPARRRWPWIAGIVAAALVVVGTVGGTVAYQALSGGGRQPESVLPADAVAFAKIDLDPSASQKIAAYRFLNTLPKVGKSFTQGKDLRESLFDVFADQAHLPSSFNYARDVKPWLGDRAAIALRFDASGKAESIGALQVRDQSAATRSLTAIMTFTGTDFGVTFSHGYALLGKDQQEVDTARVEAERAPLSASPHFRADMALLGSTGVSAGWADFGALSSAMRGAAVGGALLNKSRLSYTLRFSPTAAEVVLKSSGGPRAALPARSMPIAALPADTVAAASLSVDNGQLAQAYRQFESRFAQQSGGLMGNPLAAISRQFGLKLPADLQSLIGTDLLLAMGPGKTRDGLPEIAARTTTDPTRAISVMDRIRDGLAAEGAQLPVAYTATADGLAVATDRSYLAAVSGPPTARLGDTASFKAAVPDAAKARSVVFANLDRVADIMAREGAPAEAITTVREFAGLGLTAVTEGDVTTVRIRLVAH</sequence>
<dbReference type="Pfam" id="PF11832">
    <property type="entry name" value="DUF3352"/>
    <property type="match status" value="1"/>
</dbReference>
<gene>
    <name evidence="3" type="ORF">M6D93_09010</name>
</gene>
<accession>A0ABY4R3Q6</accession>
<name>A0ABY4R3Q6_9ACTN</name>
<dbReference type="Proteomes" id="UP001056336">
    <property type="component" value="Chromosome"/>
</dbReference>
<evidence type="ECO:0000313" key="3">
    <source>
        <dbReference type="EMBL" id="UQX90122.1"/>
    </source>
</evidence>
<evidence type="ECO:0000256" key="2">
    <source>
        <dbReference type="SAM" id="Phobius"/>
    </source>
</evidence>
<organism evidence="3 4">
    <name type="scientific">Jatrophihabitans telluris</name>
    <dbReference type="NCBI Taxonomy" id="2038343"/>
    <lineage>
        <taxon>Bacteria</taxon>
        <taxon>Bacillati</taxon>
        <taxon>Actinomycetota</taxon>
        <taxon>Actinomycetes</taxon>
        <taxon>Jatrophihabitantales</taxon>
        <taxon>Jatrophihabitantaceae</taxon>
        <taxon>Jatrophihabitans</taxon>
    </lineage>
</organism>
<keyword evidence="2" id="KW-1133">Transmembrane helix</keyword>
<keyword evidence="2" id="KW-0472">Membrane</keyword>
<reference evidence="3" key="2">
    <citation type="submission" date="2022-05" db="EMBL/GenBank/DDBJ databases">
        <authorList>
            <person name="Kim J.-S."/>
            <person name="Lee K."/>
            <person name="Suh M."/>
            <person name="Eom M."/>
            <person name="Kim J.-S."/>
            <person name="Kim D.-S."/>
            <person name="Ko S.-H."/>
            <person name="Shin Y."/>
            <person name="Lee J.-S."/>
        </authorList>
    </citation>
    <scope>NUCLEOTIDE SEQUENCE</scope>
    <source>
        <strain evidence="3">N237</strain>
    </source>
</reference>
<dbReference type="InterPro" id="IPR021787">
    <property type="entry name" value="DUF3352"/>
</dbReference>
<dbReference type="EMBL" id="CP097332">
    <property type="protein sequence ID" value="UQX90122.1"/>
    <property type="molecule type" value="Genomic_DNA"/>
</dbReference>
<evidence type="ECO:0000256" key="1">
    <source>
        <dbReference type="SAM" id="MobiDB-lite"/>
    </source>
</evidence>